<keyword evidence="5 10" id="KW-0812">Transmembrane</keyword>
<protein>
    <recommendedName>
        <fullName evidence="10">Protein translocase subunit SecD</fullName>
    </recommendedName>
</protein>
<feature type="transmembrane region" description="Helical" evidence="10">
    <location>
        <begin position="455"/>
        <end position="477"/>
    </location>
</feature>
<keyword evidence="8 10" id="KW-0811">Translocation</keyword>
<dbReference type="GO" id="GO:0015450">
    <property type="term" value="F:protein-transporting ATPase activity"/>
    <property type="evidence" value="ECO:0007669"/>
    <property type="project" value="InterPro"/>
</dbReference>
<dbReference type="AlphaFoldDB" id="A0A519BC85"/>
<keyword evidence="4" id="KW-0997">Cell inner membrane</keyword>
<dbReference type="Pfam" id="PF21760">
    <property type="entry name" value="SecD_1st"/>
    <property type="match status" value="1"/>
</dbReference>
<dbReference type="FunFam" id="1.20.1640.10:FF:000004">
    <property type="entry name" value="Protein translocase subunit SecD"/>
    <property type="match status" value="1"/>
</dbReference>
<keyword evidence="9 10" id="KW-0472">Membrane</keyword>
<evidence type="ECO:0000259" key="13">
    <source>
        <dbReference type="Pfam" id="PF22599"/>
    </source>
</evidence>
<dbReference type="PANTHER" id="PTHR30081">
    <property type="entry name" value="PROTEIN-EXPORT MEMBRANE PROTEIN SEC"/>
    <property type="match status" value="1"/>
</dbReference>
<feature type="transmembrane region" description="Helical" evidence="10">
    <location>
        <begin position="357"/>
        <end position="377"/>
    </location>
</feature>
<evidence type="ECO:0000256" key="1">
    <source>
        <dbReference type="ARBA" id="ARBA00004651"/>
    </source>
</evidence>
<evidence type="ECO:0000256" key="9">
    <source>
        <dbReference type="ARBA" id="ARBA00023136"/>
    </source>
</evidence>
<evidence type="ECO:0000259" key="11">
    <source>
        <dbReference type="Pfam" id="PF02355"/>
    </source>
</evidence>
<dbReference type="InterPro" id="IPR048634">
    <property type="entry name" value="SecD_SecF_C"/>
</dbReference>
<dbReference type="GO" id="GO:0006605">
    <property type="term" value="P:protein targeting"/>
    <property type="evidence" value="ECO:0007669"/>
    <property type="project" value="UniProtKB-UniRule"/>
</dbReference>
<dbReference type="InterPro" id="IPR048631">
    <property type="entry name" value="SecD_1st"/>
</dbReference>
<evidence type="ECO:0000256" key="2">
    <source>
        <dbReference type="ARBA" id="ARBA00022448"/>
    </source>
</evidence>
<keyword evidence="7 10" id="KW-1133">Transmembrane helix</keyword>
<dbReference type="InterPro" id="IPR054384">
    <property type="entry name" value="SecDF_P1_head"/>
</dbReference>
<evidence type="ECO:0000256" key="7">
    <source>
        <dbReference type="ARBA" id="ARBA00022989"/>
    </source>
</evidence>
<dbReference type="NCBIfam" id="TIGR00916">
    <property type="entry name" value="2A0604s01"/>
    <property type="match status" value="1"/>
</dbReference>
<dbReference type="Gene3D" id="3.30.1360.200">
    <property type="match status" value="1"/>
</dbReference>
<comment type="caution">
    <text evidence="10">Lacks conserved residue(s) required for the propagation of feature annotation.</text>
</comment>
<feature type="domain" description="Protein export membrane protein SecD/SecF C-terminal" evidence="11">
    <location>
        <begin position="340"/>
        <end position="501"/>
    </location>
</feature>
<evidence type="ECO:0000256" key="8">
    <source>
        <dbReference type="ARBA" id="ARBA00023010"/>
    </source>
</evidence>
<dbReference type="InterPro" id="IPR055344">
    <property type="entry name" value="SecD_SecF_C_bact"/>
</dbReference>
<name>A0A519BC85_9DELT</name>
<keyword evidence="6 10" id="KW-0653">Protein transport</keyword>
<dbReference type="InterPro" id="IPR005791">
    <property type="entry name" value="SecD"/>
</dbReference>
<feature type="domain" description="SecDF P1 head subdomain" evidence="13">
    <location>
        <begin position="232"/>
        <end position="338"/>
    </location>
</feature>
<evidence type="ECO:0000256" key="3">
    <source>
        <dbReference type="ARBA" id="ARBA00022475"/>
    </source>
</evidence>
<comment type="function">
    <text evidence="10">Part of the Sec protein translocase complex. Interacts with the SecYEG preprotein conducting channel. SecDF uses the proton motive force (PMF) to complete protein translocation after the ATP-dependent function of SecA.</text>
</comment>
<evidence type="ECO:0000256" key="6">
    <source>
        <dbReference type="ARBA" id="ARBA00022927"/>
    </source>
</evidence>
<dbReference type="GO" id="GO:0005886">
    <property type="term" value="C:plasma membrane"/>
    <property type="evidence" value="ECO:0007669"/>
    <property type="project" value="UniProtKB-SubCell"/>
</dbReference>
<dbReference type="Gene3D" id="1.20.1640.10">
    <property type="entry name" value="Multidrug efflux transporter AcrB transmembrane domain"/>
    <property type="match status" value="1"/>
</dbReference>
<dbReference type="GO" id="GO:0065002">
    <property type="term" value="P:intracellular protein transmembrane transport"/>
    <property type="evidence" value="ECO:0007669"/>
    <property type="project" value="UniProtKB-UniRule"/>
</dbReference>
<comment type="caution">
    <text evidence="14">The sequence shown here is derived from an EMBL/GenBank/DDBJ whole genome shotgun (WGS) entry which is preliminary data.</text>
</comment>
<proteinExistence type="inferred from homology"/>
<feature type="transmembrane region" description="Helical" evidence="10">
    <location>
        <begin position="483"/>
        <end position="507"/>
    </location>
</feature>
<comment type="subunit">
    <text evidence="10">Forms a complex with SecF. Part of the essential Sec protein translocation apparatus which comprises SecA, SecYEG and auxiliary proteins SecDF. Other proteins may also be involved.</text>
</comment>
<organism evidence="14 15">
    <name type="scientific">Candidatus Acidulodesulfobacterium ferriphilum</name>
    <dbReference type="NCBI Taxonomy" id="2597223"/>
    <lineage>
        <taxon>Bacteria</taxon>
        <taxon>Deltaproteobacteria</taxon>
        <taxon>Candidatus Acidulodesulfobacterales</taxon>
        <taxon>Candidatus Acidulodesulfobacterium</taxon>
    </lineage>
</organism>
<dbReference type="PRINTS" id="PR00702">
    <property type="entry name" value="ACRIFLAVINRP"/>
</dbReference>
<evidence type="ECO:0000313" key="15">
    <source>
        <dbReference type="Proteomes" id="UP000320813"/>
    </source>
</evidence>
<dbReference type="GO" id="GO:0043952">
    <property type="term" value="P:protein transport by the Sec complex"/>
    <property type="evidence" value="ECO:0007669"/>
    <property type="project" value="UniProtKB-UniRule"/>
</dbReference>
<evidence type="ECO:0000256" key="4">
    <source>
        <dbReference type="ARBA" id="ARBA00022519"/>
    </source>
</evidence>
<sequence length="521" mass="56865">MKPVKTRLILIISLIVISIFSVIPSIYPNTPGWWKAVIGNAEMRLGLDLQGGVYLVERVETGKAVKEKLYKDYTDIKSFVGSKGYGKDAVSFEDSHIKIKGKLLKNTQELTKYLAEHHGSLQLMGDKIYFEKSALSKYKEEAVSGAVEVMRNRIDQFGLVAPKIARQGKNLIVVELPGVKDVKQAVKLIGKTARLTFKLVDDKHSLLKALNGKIQKGDEILYHTTYNKFSHKTTKRPYLIEKPILMSGAEISSANVQINRYNQPIVEVALNSDGAKKFGDITTKYTGKRLAIILDDNVISAPVIEEPILGGNASISGRFTMAQANNLAIALRSGALPAPVKIIQNETVGPTLGADSIHAGILAAIVGTILVIGFMIFYYKLSGLIADFALLENVLFLMAALSLFGATLTLPGIAGIILTIGMAVDSNVLIFERIREELRENKPVVIAIENGYNKAFFTILDSHVTALITAAVLFYFGSGPVKGFAVTLSLGIIINLFTSLVGTKVIFDIISNKRELNKLSI</sequence>
<dbReference type="PANTHER" id="PTHR30081:SF1">
    <property type="entry name" value="PROTEIN TRANSLOCASE SUBUNIT SECD"/>
    <property type="match status" value="1"/>
</dbReference>
<accession>A0A519BC85</accession>
<keyword evidence="3 10" id="KW-1003">Cell membrane</keyword>
<gene>
    <name evidence="10 14" type="primary">secD</name>
    <name evidence="14" type="ORF">EVJ47_00960</name>
</gene>
<comment type="similarity">
    <text evidence="10">Belongs to the SecD/SecF family. SecD subfamily.</text>
</comment>
<dbReference type="NCBIfam" id="TIGR01129">
    <property type="entry name" value="secD"/>
    <property type="match status" value="1"/>
</dbReference>
<dbReference type="SUPFAM" id="SSF82866">
    <property type="entry name" value="Multidrug efflux transporter AcrB transmembrane domain"/>
    <property type="match status" value="1"/>
</dbReference>
<reference evidence="14 15" key="1">
    <citation type="submission" date="2019-01" db="EMBL/GenBank/DDBJ databases">
        <title>Insights into ecological role of a new deltaproteobacterial order Candidatus Sinidesulfobacterales (Sva0485) by metagenomics and metatranscriptomics.</title>
        <authorList>
            <person name="Tan S."/>
            <person name="Liu J."/>
            <person name="Fang Y."/>
            <person name="Hedlund B.P."/>
            <person name="Lian Z.H."/>
            <person name="Huang L.Y."/>
            <person name="Li J.T."/>
            <person name="Huang L.N."/>
            <person name="Li W.J."/>
            <person name="Jiang H.C."/>
            <person name="Dong H.L."/>
            <person name="Shu W.S."/>
        </authorList>
    </citation>
    <scope>NUCLEOTIDE SEQUENCE [LARGE SCALE GENOMIC DNA]</scope>
    <source>
        <strain evidence="14">AP3</strain>
    </source>
</reference>
<comment type="subcellular location">
    <subcellularLocation>
        <location evidence="1 10">Cell membrane</location>
        <topology evidence="1 10">Multi-pass membrane protein</topology>
    </subcellularLocation>
</comment>
<keyword evidence="2 10" id="KW-0813">Transport</keyword>
<dbReference type="Pfam" id="PF22599">
    <property type="entry name" value="SecDF_P1_head"/>
    <property type="match status" value="1"/>
</dbReference>
<evidence type="ECO:0000256" key="5">
    <source>
        <dbReference type="ARBA" id="ARBA00022692"/>
    </source>
</evidence>
<dbReference type="FunFam" id="3.30.1360.200:FF:000002">
    <property type="entry name" value="Preprotein translocase subunit SecD"/>
    <property type="match status" value="1"/>
</dbReference>
<dbReference type="Pfam" id="PF02355">
    <property type="entry name" value="SecD_SecF_C"/>
    <property type="match status" value="1"/>
</dbReference>
<dbReference type="Gene3D" id="3.30.70.3400">
    <property type="match status" value="1"/>
</dbReference>
<dbReference type="InterPro" id="IPR001036">
    <property type="entry name" value="Acrflvin-R"/>
</dbReference>
<dbReference type="EMBL" id="SGBD01000001">
    <property type="protein sequence ID" value="RZD14885.1"/>
    <property type="molecule type" value="Genomic_DNA"/>
</dbReference>
<feature type="domain" description="Protein translocase subunit SecDF P1" evidence="12">
    <location>
        <begin position="144"/>
        <end position="202"/>
    </location>
</feature>
<dbReference type="HAMAP" id="MF_01463_B">
    <property type="entry name" value="SecD_B"/>
    <property type="match status" value="1"/>
</dbReference>
<evidence type="ECO:0000259" key="12">
    <source>
        <dbReference type="Pfam" id="PF21760"/>
    </source>
</evidence>
<feature type="transmembrane region" description="Helical" evidence="10">
    <location>
        <begin position="7"/>
        <end position="27"/>
    </location>
</feature>
<dbReference type="Proteomes" id="UP000320813">
    <property type="component" value="Unassembled WGS sequence"/>
</dbReference>
<evidence type="ECO:0000313" key="14">
    <source>
        <dbReference type="EMBL" id="RZD14885.1"/>
    </source>
</evidence>
<evidence type="ECO:0000256" key="10">
    <source>
        <dbReference type="HAMAP-Rule" id="MF_01463"/>
    </source>
</evidence>
<dbReference type="InterPro" id="IPR022813">
    <property type="entry name" value="SecD/SecF_arch_bac"/>
</dbReference>